<feature type="transmembrane region" description="Helical" evidence="6">
    <location>
        <begin position="221"/>
        <end position="243"/>
    </location>
</feature>
<evidence type="ECO:0000313" key="8">
    <source>
        <dbReference type="Proteomes" id="UP000001918"/>
    </source>
</evidence>
<dbReference type="AlphaFoldDB" id="D1A4Z1"/>
<feature type="transmembrane region" description="Helical" evidence="6">
    <location>
        <begin position="378"/>
        <end position="398"/>
    </location>
</feature>
<keyword evidence="8" id="KW-1185">Reference proteome</keyword>
<dbReference type="Gene3D" id="1.20.1250.20">
    <property type="entry name" value="MFS general substrate transporter like domains"/>
    <property type="match status" value="1"/>
</dbReference>
<evidence type="ECO:0000256" key="6">
    <source>
        <dbReference type="SAM" id="Phobius"/>
    </source>
</evidence>
<dbReference type="GO" id="GO:0022857">
    <property type="term" value="F:transmembrane transporter activity"/>
    <property type="evidence" value="ECO:0007669"/>
    <property type="project" value="InterPro"/>
</dbReference>
<dbReference type="InterPro" id="IPR036259">
    <property type="entry name" value="MFS_trans_sf"/>
</dbReference>
<keyword evidence="4 6" id="KW-1133">Transmembrane helix</keyword>
<keyword evidence="5 6" id="KW-0472">Membrane</keyword>
<dbReference type="KEGG" id="tcu:Tcur_2605"/>
<feature type="transmembrane region" description="Helical" evidence="6">
    <location>
        <begin position="315"/>
        <end position="338"/>
    </location>
</feature>
<evidence type="ECO:0000313" key="7">
    <source>
        <dbReference type="EMBL" id="ACY98160.1"/>
    </source>
</evidence>
<protein>
    <submittedName>
        <fullName evidence="7">Major facilitator superfamily MFS_1</fullName>
    </submittedName>
</protein>
<reference evidence="7 8" key="1">
    <citation type="journal article" date="2011" name="Stand. Genomic Sci.">
        <title>Complete genome sequence of Thermomonospora curvata type strain (B9).</title>
        <authorList>
            <person name="Chertkov O."/>
            <person name="Sikorski J."/>
            <person name="Nolan M."/>
            <person name="Lapidus A."/>
            <person name="Lucas S."/>
            <person name="Del Rio T.G."/>
            <person name="Tice H."/>
            <person name="Cheng J.F."/>
            <person name="Goodwin L."/>
            <person name="Pitluck S."/>
            <person name="Liolios K."/>
            <person name="Ivanova N."/>
            <person name="Mavromatis K."/>
            <person name="Mikhailova N."/>
            <person name="Ovchinnikova G."/>
            <person name="Pati A."/>
            <person name="Chen A."/>
            <person name="Palaniappan K."/>
            <person name="Djao O.D."/>
            <person name="Land M."/>
            <person name="Hauser L."/>
            <person name="Chang Y.J."/>
            <person name="Jeffries C.D."/>
            <person name="Brettin T."/>
            <person name="Han C."/>
            <person name="Detter J.C."/>
            <person name="Rohde M."/>
            <person name="Goker M."/>
            <person name="Woyke T."/>
            <person name="Bristow J."/>
            <person name="Eisen J.A."/>
            <person name="Markowitz V."/>
            <person name="Hugenholtz P."/>
            <person name="Klenk H.P."/>
            <person name="Kyrpides N.C."/>
        </authorList>
    </citation>
    <scope>NUCLEOTIDE SEQUENCE [LARGE SCALE GENOMIC DNA]</scope>
    <source>
        <strain evidence="8">ATCC 19995 / DSM 43183 / JCM 3096 / KCTC 9072 / NBRC 15933 / NCIMB 10081 / Henssen B9</strain>
    </source>
</reference>
<dbReference type="SUPFAM" id="SSF103473">
    <property type="entry name" value="MFS general substrate transporter"/>
    <property type="match status" value="1"/>
</dbReference>
<dbReference type="PANTHER" id="PTHR23513">
    <property type="entry name" value="INTEGRAL MEMBRANE EFFLUX PROTEIN-RELATED"/>
    <property type="match status" value="1"/>
</dbReference>
<dbReference type="InterPro" id="IPR011701">
    <property type="entry name" value="MFS"/>
</dbReference>
<evidence type="ECO:0000256" key="5">
    <source>
        <dbReference type="ARBA" id="ARBA00023136"/>
    </source>
</evidence>
<gene>
    <name evidence="7" type="ordered locus">Tcur_2605</name>
</gene>
<dbReference type="eggNOG" id="COG2814">
    <property type="taxonomic scope" value="Bacteria"/>
</dbReference>
<evidence type="ECO:0000256" key="3">
    <source>
        <dbReference type="ARBA" id="ARBA00022692"/>
    </source>
</evidence>
<comment type="subcellular location">
    <subcellularLocation>
        <location evidence="1">Cell membrane</location>
        <topology evidence="1">Multi-pass membrane protein</topology>
    </subcellularLocation>
</comment>
<dbReference type="HOGENOM" id="CLU_034180_14_0_11"/>
<dbReference type="STRING" id="471852.Tcur_2605"/>
<dbReference type="RefSeq" id="WP_012852944.1">
    <property type="nucleotide sequence ID" value="NC_013510.1"/>
</dbReference>
<feature type="transmembrane region" description="Helical" evidence="6">
    <location>
        <begin position="24"/>
        <end position="49"/>
    </location>
</feature>
<evidence type="ECO:0000256" key="4">
    <source>
        <dbReference type="ARBA" id="ARBA00022989"/>
    </source>
</evidence>
<feature type="transmembrane region" description="Helical" evidence="6">
    <location>
        <begin position="350"/>
        <end position="372"/>
    </location>
</feature>
<feature type="transmembrane region" description="Helical" evidence="6">
    <location>
        <begin position="292"/>
        <end position="309"/>
    </location>
</feature>
<dbReference type="Proteomes" id="UP000001918">
    <property type="component" value="Chromosome"/>
</dbReference>
<dbReference type="GO" id="GO:0005886">
    <property type="term" value="C:plasma membrane"/>
    <property type="evidence" value="ECO:0007669"/>
    <property type="project" value="UniProtKB-SubCell"/>
</dbReference>
<proteinExistence type="predicted"/>
<dbReference type="PANTHER" id="PTHR23513:SF11">
    <property type="entry name" value="STAPHYLOFERRIN A TRANSPORTER"/>
    <property type="match status" value="1"/>
</dbReference>
<accession>D1A4Z1</accession>
<evidence type="ECO:0000256" key="2">
    <source>
        <dbReference type="ARBA" id="ARBA00022475"/>
    </source>
</evidence>
<keyword evidence="2" id="KW-1003">Cell membrane</keyword>
<sequence length="407" mass="42676">MTTLKPPPVQGRYRQALAVAEFRALLTALILSMLGQNGMLLAINVLIYTGSGSPLLSALAFTVSFLPHLFAGSLLSGLIDRLPQRRLLVAGDLLPAGLVTIMALPGMPAWALLATLFCVNLPVPLTMGVRGALVAELLPREGVIAGRSLLRVAAHTSQIAGFAVGGALVAALAPRGTLLGSAAVLGCSALLLRRRLRHRPRRGGRPSVSLARDSLRGAREVFSIPGLPGVLLFFWLVPFFVVWPEGLGTPYVETLGRPPADTGWWLAALPAGTAVGELAGVWLIAPHRRRSAARLLAAAGSVPLLGFAVRPDLPVALVLLMITGLCSAYTLAMDHVLLDIVPERLLGRVYGVNTAGLVVTQGLGFAAAGALAEALAPHLVIACAAVSGLTLTLLFRPAELTRKETRR</sequence>
<feature type="transmembrane region" description="Helical" evidence="6">
    <location>
        <begin position="263"/>
        <end position="285"/>
    </location>
</feature>
<organism evidence="7 8">
    <name type="scientific">Thermomonospora curvata (strain ATCC 19995 / DSM 43183 / JCM 3096 / KCTC 9072 / NBRC 15933 / NCIMB 10081 / Henssen B9)</name>
    <dbReference type="NCBI Taxonomy" id="471852"/>
    <lineage>
        <taxon>Bacteria</taxon>
        <taxon>Bacillati</taxon>
        <taxon>Actinomycetota</taxon>
        <taxon>Actinomycetes</taxon>
        <taxon>Streptosporangiales</taxon>
        <taxon>Thermomonosporaceae</taxon>
        <taxon>Thermomonospora</taxon>
    </lineage>
</organism>
<keyword evidence="3 6" id="KW-0812">Transmembrane</keyword>
<feature type="transmembrane region" description="Helical" evidence="6">
    <location>
        <begin position="87"/>
        <end position="104"/>
    </location>
</feature>
<feature type="transmembrane region" description="Helical" evidence="6">
    <location>
        <begin position="176"/>
        <end position="192"/>
    </location>
</feature>
<dbReference type="CDD" id="cd06173">
    <property type="entry name" value="MFS_MefA_like"/>
    <property type="match status" value="1"/>
</dbReference>
<dbReference type="OrthoDB" id="3227279at2"/>
<dbReference type="EMBL" id="CP001738">
    <property type="protein sequence ID" value="ACY98160.1"/>
    <property type="molecule type" value="Genomic_DNA"/>
</dbReference>
<feature type="transmembrane region" description="Helical" evidence="6">
    <location>
        <begin position="55"/>
        <end position="75"/>
    </location>
</feature>
<evidence type="ECO:0000256" key="1">
    <source>
        <dbReference type="ARBA" id="ARBA00004651"/>
    </source>
</evidence>
<dbReference type="Pfam" id="PF07690">
    <property type="entry name" value="MFS_1"/>
    <property type="match status" value="2"/>
</dbReference>
<name>D1A4Z1_THECD</name>